<evidence type="ECO:0000313" key="3">
    <source>
        <dbReference type="EMBL" id="ELY61088.1"/>
    </source>
</evidence>
<gene>
    <name evidence="3" type="ORF">C493_03180</name>
</gene>
<keyword evidence="1" id="KW-0812">Transmembrane</keyword>
<feature type="transmembrane region" description="Helical" evidence="1">
    <location>
        <begin position="67"/>
        <end position="85"/>
    </location>
</feature>
<accession>L9XKD2</accession>
<feature type="transmembrane region" description="Helical" evidence="1">
    <location>
        <begin position="97"/>
        <end position="117"/>
    </location>
</feature>
<dbReference type="eggNOG" id="arCOG03232">
    <property type="taxonomic scope" value="Archaea"/>
</dbReference>
<evidence type="ECO:0000256" key="1">
    <source>
        <dbReference type="SAM" id="Phobius"/>
    </source>
</evidence>
<feature type="domain" description="VanZ-like" evidence="2">
    <location>
        <begin position="68"/>
        <end position="141"/>
    </location>
</feature>
<dbReference type="Pfam" id="PF04892">
    <property type="entry name" value="VanZ"/>
    <property type="match status" value="1"/>
</dbReference>
<proteinExistence type="predicted"/>
<dbReference type="Proteomes" id="UP000011602">
    <property type="component" value="Unassembled WGS sequence"/>
</dbReference>
<evidence type="ECO:0000259" key="2">
    <source>
        <dbReference type="Pfam" id="PF04892"/>
    </source>
</evidence>
<keyword evidence="1" id="KW-1133">Transmembrane helix</keyword>
<reference evidence="3 4" key="1">
    <citation type="journal article" date="2014" name="PLoS Genet.">
        <title>Phylogenetically driven sequencing of extremely halophilic archaea reveals strategies for static and dynamic osmo-response.</title>
        <authorList>
            <person name="Becker E.A."/>
            <person name="Seitzer P.M."/>
            <person name="Tritt A."/>
            <person name="Larsen D."/>
            <person name="Krusor M."/>
            <person name="Yao A.I."/>
            <person name="Wu D."/>
            <person name="Madern D."/>
            <person name="Eisen J.A."/>
            <person name="Darling A.E."/>
            <person name="Facciotti M.T."/>
        </authorList>
    </citation>
    <scope>NUCLEOTIDE SEQUENCE [LARGE SCALE GENOMIC DNA]</scope>
    <source>
        <strain evidence="3 4">JCM 12255</strain>
    </source>
</reference>
<comment type="caution">
    <text evidence="3">The sequence shown here is derived from an EMBL/GenBank/DDBJ whole genome shotgun (WGS) entry which is preliminary data.</text>
</comment>
<sequence length="157" mass="16927">MGRPANGLLDDFLGSPRKLTRVTIPIPLLPRALRWGGVVLVAGVICYYSIFAIPPETPAPDGVSLPTWRHVLAYFGLGLSLAYALSDRPLSRRRKMILVVAVATGYGAAIEVGQAFVPERHASLADVVINGLAATLSLAWYALESRARFVELSATDR</sequence>
<name>L9XKD2_9EURY</name>
<evidence type="ECO:0000313" key="4">
    <source>
        <dbReference type="Proteomes" id="UP000011602"/>
    </source>
</evidence>
<dbReference type="InterPro" id="IPR006976">
    <property type="entry name" value="VanZ-like"/>
</dbReference>
<protein>
    <submittedName>
        <fullName evidence="3">Sugar metabolism cluster protein</fullName>
    </submittedName>
</protein>
<dbReference type="EMBL" id="AOHZ01000015">
    <property type="protein sequence ID" value="ELY61088.1"/>
    <property type="molecule type" value="Genomic_DNA"/>
</dbReference>
<feature type="transmembrane region" description="Helical" evidence="1">
    <location>
        <begin position="35"/>
        <end position="55"/>
    </location>
</feature>
<dbReference type="AlphaFoldDB" id="L9XKD2"/>
<feature type="transmembrane region" description="Helical" evidence="1">
    <location>
        <begin position="123"/>
        <end position="143"/>
    </location>
</feature>
<keyword evidence="4" id="KW-1185">Reference proteome</keyword>
<dbReference type="NCBIfam" id="NF037970">
    <property type="entry name" value="vanZ_1"/>
    <property type="match status" value="1"/>
</dbReference>
<keyword evidence="1" id="KW-0472">Membrane</keyword>
<organism evidence="3 4">
    <name type="scientific">Natronolimnohabitans innermongolicus JCM 12255</name>
    <dbReference type="NCBI Taxonomy" id="1227499"/>
    <lineage>
        <taxon>Archaea</taxon>
        <taxon>Methanobacteriati</taxon>
        <taxon>Methanobacteriota</taxon>
        <taxon>Stenosarchaea group</taxon>
        <taxon>Halobacteria</taxon>
        <taxon>Halobacteriales</taxon>
        <taxon>Natrialbaceae</taxon>
        <taxon>Natronolimnohabitans</taxon>
    </lineage>
</organism>